<evidence type="ECO:0000313" key="1">
    <source>
        <dbReference type="EMBL" id="TNN38637.1"/>
    </source>
</evidence>
<keyword evidence="2" id="KW-1185">Reference proteome</keyword>
<dbReference type="OrthoDB" id="10442370at2759"/>
<accession>A0A4Z2FBT5</accession>
<proteinExistence type="predicted"/>
<reference evidence="1 2" key="1">
    <citation type="submission" date="2019-03" db="EMBL/GenBank/DDBJ databases">
        <title>First draft genome of Liparis tanakae, snailfish: a comprehensive survey of snailfish specific genes.</title>
        <authorList>
            <person name="Kim W."/>
            <person name="Song I."/>
            <person name="Jeong J.-H."/>
            <person name="Kim D."/>
            <person name="Kim S."/>
            <person name="Ryu S."/>
            <person name="Song J.Y."/>
            <person name="Lee S.K."/>
        </authorList>
    </citation>
    <scope>NUCLEOTIDE SEQUENCE [LARGE SCALE GENOMIC DNA]</scope>
    <source>
        <tissue evidence="1">Muscle</tissue>
    </source>
</reference>
<comment type="caution">
    <text evidence="1">The sequence shown here is derived from an EMBL/GenBank/DDBJ whole genome shotgun (WGS) entry which is preliminary data.</text>
</comment>
<dbReference type="Proteomes" id="UP000314294">
    <property type="component" value="Unassembled WGS sequence"/>
</dbReference>
<dbReference type="EMBL" id="SRLO01001354">
    <property type="protein sequence ID" value="TNN38637.1"/>
    <property type="molecule type" value="Genomic_DNA"/>
</dbReference>
<dbReference type="AlphaFoldDB" id="A0A4Z2FBT5"/>
<gene>
    <name evidence="1" type="ORF">EYF80_051200</name>
</gene>
<name>A0A4Z2FBT5_9TELE</name>
<evidence type="ECO:0000313" key="2">
    <source>
        <dbReference type="Proteomes" id="UP000314294"/>
    </source>
</evidence>
<protein>
    <submittedName>
        <fullName evidence="1">Uncharacterized protein</fullName>
    </submittedName>
</protein>
<sequence length="87" mass="9831">MFSMGVGRPGTWNERQNKSSAFRILRGMLAFQHLQDSLRCCRMVLALFCLMPSGIMSRMSCITAARNSRSKWDSTRCLVTVLATPLE</sequence>
<organism evidence="1 2">
    <name type="scientific">Liparis tanakae</name>
    <name type="common">Tanaka's snailfish</name>
    <dbReference type="NCBI Taxonomy" id="230148"/>
    <lineage>
        <taxon>Eukaryota</taxon>
        <taxon>Metazoa</taxon>
        <taxon>Chordata</taxon>
        <taxon>Craniata</taxon>
        <taxon>Vertebrata</taxon>
        <taxon>Euteleostomi</taxon>
        <taxon>Actinopterygii</taxon>
        <taxon>Neopterygii</taxon>
        <taxon>Teleostei</taxon>
        <taxon>Neoteleostei</taxon>
        <taxon>Acanthomorphata</taxon>
        <taxon>Eupercaria</taxon>
        <taxon>Perciformes</taxon>
        <taxon>Cottioidei</taxon>
        <taxon>Cottales</taxon>
        <taxon>Liparidae</taxon>
        <taxon>Liparis</taxon>
    </lineage>
</organism>